<dbReference type="RefSeq" id="WP_154554780.1">
    <property type="nucleotide sequence ID" value="NZ_VUNA01000016.1"/>
</dbReference>
<dbReference type="AlphaFoldDB" id="A0A6N7X6S9"/>
<evidence type="ECO:0000313" key="2">
    <source>
        <dbReference type="Proteomes" id="UP000469424"/>
    </source>
</evidence>
<reference evidence="1 2" key="1">
    <citation type="submission" date="2019-08" db="EMBL/GenBank/DDBJ databases">
        <title>In-depth cultivation of the pig gut microbiome towards novel bacterial diversity and tailored functional studies.</title>
        <authorList>
            <person name="Wylensek D."/>
            <person name="Hitch T.C.A."/>
            <person name="Clavel T."/>
        </authorList>
    </citation>
    <scope>NUCLEOTIDE SEQUENCE [LARGE SCALE GENOMIC DNA]</scope>
    <source>
        <strain evidence="1 2">WCA-MUC-591-APC-4B</strain>
    </source>
</reference>
<comment type="caution">
    <text evidence="1">The sequence shown here is derived from an EMBL/GenBank/DDBJ whole genome shotgun (WGS) entry which is preliminary data.</text>
</comment>
<proteinExistence type="predicted"/>
<organism evidence="1 2">
    <name type="scientific">Mogibacterium kristiansenii</name>
    <dbReference type="NCBI Taxonomy" id="2606708"/>
    <lineage>
        <taxon>Bacteria</taxon>
        <taxon>Bacillati</taxon>
        <taxon>Bacillota</taxon>
        <taxon>Clostridia</taxon>
        <taxon>Peptostreptococcales</taxon>
        <taxon>Anaerovoracaceae</taxon>
        <taxon>Mogibacterium</taxon>
    </lineage>
</organism>
<accession>A0A6N7X6S9</accession>
<keyword evidence="2" id="KW-1185">Reference proteome</keyword>
<dbReference type="Proteomes" id="UP000469424">
    <property type="component" value="Unassembled WGS sequence"/>
</dbReference>
<protein>
    <submittedName>
        <fullName evidence="1">Uncharacterized protein</fullName>
    </submittedName>
</protein>
<sequence length="332" mass="38888">MINLDIIAKELNIKKDKSEKDVEWYRRVVYSAVGRMALATLWNENDKGEISVRRLKSTTYELLKAYESMVPGINSTSNYGEHTDRLCDSILSTMENAGFFYHRAEYYRIAKTKHIKMGKVKLCRGIYATESCYMSGLGAYTKATNADENDESFSNSFEKPQFVLQKLIESVSWRECDFEKEKVEYLKMEEPFEKGYWTGQPNFQFQYSLARTKKCETFLQTYYLVRKTSEGMEVAELPTWVSEDRNYTLLSTGLLQYYKQMPPVIIKHGEEIAKIEIEYRLHPDVENLMLAYSWPERYDGENRPFSRIIPKSLSGTFKKILVDTGYNVREDF</sequence>
<dbReference type="EMBL" id="VUNA01000016">
    <property type="protein sequence ID" value="MST71220.1"/>
    <property type="molecule type" value="Genomic_DNA"/>
</dbReference>
<evidence type="ECO:0000313" key="1">
    <source>
        <dbReference type="EMBL" id="MST71220.1"/>
    </source>
</evidence>
<gene>
    <name evidence="1" type="ORF">FYJ65_07875</name>
</gene>
<name>A0A6N7X6S9_9FIRM</name>